<feature type="transmembrane region" description="Helical" evidence="2">
    <location>
        <begin position="26"/>
        <end position="49"/>
    </location>
</feature>
<evidence type="ECO:0000256" key="2">
    <source>
        <dbReference type="SAM" id="Phobius"/>
    </source>
</evidence>
<keyword evidence="2" id="KW-0812">Transmembrane</keyword>
<feature type="domain" description="AsmA" evidence="3">
    <location>
        <begin position="836"/>
        <end position="1055"/>
    </location>
</feature>
<feature type="compositionally biased region" description="Low complexity" evidence="1">
    <location>
        <begin position="1289"/>
        <end position="1299"/>
    </location>
</feature>
<sequence>MGLATSTMRAENSRAGAFRASSVRSVLVQTTLLGLALAMILALLAALVGPHFVDWDGWRETFETEASRAVGAPVSIGGPIAVRVLPTPSLDLGGVSVTAGGTRVSARALRVELALAPLMRGEWRVAELSLDAPQLALALDPGGRLAAPSLPAGFDPERLSIDRLVIEHGRAVLADPASGGSLTLDNLTFKGDLRSLAGPLRGEGAFVTGGTLYGVRLATGRPGPDGAVRLRFGLDPLDRPLTVEADGVLRLDTPGPRWEGGVTLARPAAASRGVRAGAGPSGPHELDLRELDLREPWRLTGRLNATPARLSLTQGELQYGPEERALRLAGTADLVLGRFPRLDLAVSGRQLDLDRVIPGTATPPAAAAGPAGGARPLVVVPEAMRRLLVTLRPPLPTTARLDIEALTAAGSTLQGLRGTVATTPDGGLRLTDIEARLPGLTQVRLGGTLAAGADLAFTGPVTIESSDPWGLAAWIEGGRADPARPAVGPLRASGEVTADRDRVAIERLAATVDRKSIEGRVAYTRPADGRPARIDAALTAAEIDLEGTAALLRGVLGGSLADWPREAGLSLSAGKAAWGAIEASRVDARLGFDAGGLTVERLTVGDLRGATLEASGRIDTTALAPAGSALQGVAPRGAVTLLVKAPRADMLVALATEIAPRSADELRRTVTGLGPTELRAKLEVEPTIDPVADPAAPSATRAQARLALDGRVGAMRLAATVTATGDPAAPAAARLRFDGTVEAKEGAALAALTGLDRLAAIDRRPATLTLTGGGRLDGDIDAKLEIAAGGLQVSATGTGRRGGDRTAGRADLSLTAADLRVLALPGAPPLPATLRTRLSLDDTTVRLDDLAGRVAGATVTGHLGLTRAAPRTVSGRIEASEVDAAPLVALLSGAAARRPPPTAGREGSAREGSAWSSEPFGRPAFADLHGRVEIAAARATLWPGLVARDVETVLRLDGTSLAVEGLGGTLAGGALSADATLRTVPTGLAAQARLALVDADLALLLPGTGKAPPAEGRVSLSSEIEGAGLSPAALVGALAGSGAVRVERAQVAGIDPKAIDAGIRAVERGLPLERLAGYVGSALEAGRLAVPSAAGALAIVDGRVRLGPMEATVDGAAVALTAGLDLGADALDARVTLTAPPRDDGPGGRRPELGVALRGPPSAPKRTVDTTALVTWVTLRSVEQEAKRVEAAEKEAKRREAAAAERAAAAAAERAAERLRLEQERQAREQVAREQREQATREQAARERAAREAAARPTVDPAVTGTAEPSAPALPPAIEVRPGPVVRSPPATRPAGAAAPAPPGQSREAQPPQQPSSVPSPVRSLLQMFNLQ</sequence>
<reference evidence="4 5" key="1">
    <citation type="submission" date="2019-11" db="EMBL/GenBank/DDBJ databases">
        <title>Whole-genome sequence of Rhodoplanes serenus DSM 18633, type strain.</title>
        <authorList>
            <person name="Kyndt J.A."/>
            <person name="Meyer T.E."/>
        </authorList>
    </citation>
    <scope>NUCLEOTIDE SEQUENCE [LARGE SCALE GENOMIC DNA]</scope>
    <source>
        <strain evidence="4 5">DSM 18633</strain>
    </source>
</reference>
<evidence type="ECO:0000256" key="1">
    <source>
        <dbReference type="SAM" id="MobiDB-lite"/>
    </source>
</evidence>
<comment type="caution">
    <text evidence="4">The sequence shown here is derived from an EMBL/GenBank/DDBJ whole genome shotgun (WGS) entry which is preliminary data.</text>
</comment>
<dbReference type="InterPro" id="IPR017023">
    <property type="entry name" value="UCP034039"/>
</dbReference>
<feature type="compositionally biased region" description="Basic and acidic residues" evidence="1">
    <location>
        <begin position="1141"/>
        <end position="1152"/>
    </location>
</feature>
<dbReference type="InterPro" id="IPR007844">
    <property type="entry name" value="AsmA"/>
</dbReference>
<feature type="region of interest" description="Disordered" evidence="1">
    <location>
        <begin position="1226"/>
        <end position="1332"/>
    </location>
</feature>
<dbReference type="Pfam" id="PF05170">
    <property type="entry name" value="AsmA"/>
    <property type="match status" value="2"/>
</dbReference>
<feature type="domain" description="AsmA" evidence="3">
    <location>
        <begin position="36"/>
        <end position="144"/>
    </location>
</feature>
<accession>A0A9X4XHZ1</accession>
<proteinExistence type="predicted"/>
<dbReference type="PANTHER" id="PTHR30441:SF4">
    <property type="entry name" value="PROTEIN ASMA"/>
    <property type="match status" value="1"/>
</dbReference>
<protein>
    <submittedName>
        <fullName evidence="4">AsmA family protein</fullName>
    </submittedName>
</protein>
<dbReference type="GO" id="GO:0005886">
    <property type="term" value="C:plasma membrane"/>
    <property type="evidence" value="ECO:0007669"/>
    <property type="project" value="TreeGrafter"/>
</dbReference>
<dbReference type="EMBL" id="WNKV01000003">
    <property type="protein sequence ID" value="MTW15475.1"/>
    <property type="molecule type" value="Genomic_DNA"/>
</dbReference>
<keyword evidence="2" id="KW-0472">Membrane</keyword>
<evidence type="ECO:0000259" key="3">
    <source>
        <dbReference type="Pfam" id="PF05170"/>
    </source>
</evidence>
<feature type="region of interest" description="Disordered" evidence="1">
    <location>
        <begin position="1137"/>
        <end position="1166"/>
    </location>
</feature>
<dbReference type="Proteomes" id="UP000438991">
    <property type="component" value="Unassembled WGS sequence"/>
</dbReference>
<feature type="region of interest" description="Disordered" evidence="1">
    <location>
        <begin position="896"/>
        <end position="916"/>
    </location>
</feature>
<dbReference type="PANTHER" id="PTHR30441">
    <property type="entry name" value="DUF748 DOMAIN-CONTAINING PROTEIN"/>
    <property type="match status" value="1"/>
</dbReference>
<organism evidence="4 5">
    <name type="scientific">Rhodoplanes serenus</name>
    <dbReference type="NCBI Taxonomy" id="200615"/>
    <lineage>
        <taxon>Bacteria</taxon>
        <taxon>Pseudomonadati</taxon>
        <taxon>Pseudomonadota</taxon>
        <taxon>Alphaproteobacteria</taxon>
        <taxon>Hyphomicrobiales</taxon>
        <taxon>Nitrobacteraceae</taxon>
        <taxon>Rhodoplanes</taxon>
    </lineage>
</organism>
<dbReference type="PIRSF" id="PIRSF034039">
    <property type="entry name" value="UCP034039"/>
    <property type="match status" value="1"/>
</dbReference>
<keyword evidence="2" id="KW-1133">Transmembrane helix</keyword>
<feature type="compositionally biased region" description="Basic and acidic residues" evidence="1">
    <location>
        <begin position="1226"/>
        <end position="1254"/>
    </location>
</feature>
<evidence type="ECO:0000313" key="5">
    <source>
        <dbReference type="Proteomes" id="UP000438991"/>
    </source>
</evidence>
<gene>
    <name evidence="4" type="ORF">GJ689_04545</name>
</gene>
<name>A0A9X4XHZ1_9BRAD</name>
<dbReference type="InterPro" id="IPR052894">
    <property type="entry name" value="AsmA-related"/>
</dbReference>
<evidence type="ECO:0000313" key="4">
    <source>
        <dbReference type="EMBL" id="MTW15475.1"/>
    </source>
</evidence>
<dbReference type="GO" id="GO:0090313">
    <property type="term" value="P:regulation of protein targeting to membrane"/>
    <property type="evidence" value="ECO:0007669"/>
    <property type="project" value="TreeGrafter"/>
</dbReference>